<dbReference type="OrthoDB" id="3801152at2759"/>
<feature type="compositionally biased region" description="Basic and acidic residues" evidence="1">
    <location>
        <begin position="147"/>
        <end position="160"/>
    </location>
</feature>
<organism evidence="2 3">
    <name type="scientific">Cucurbitaria berberidis CBS 394.84</name>
    <dbReference type="NCBI Taxonomy" id="1168544"/>
    <lineage>
        <taxon>Eukaryota</taxon>
        <taxon>Fungi</taxon>
        <taxon>Dikarya</taxon>
        <taxon>Ascomycota</taxon>
        <taxon>Pezizomycotina</taxon>
        <taxon>Dothideomycetes</taxon>
        <taxon>Pleosporomycetidae</taxon>
        <taxon>Pleosporales</taxon>
        <taxon>Pleosporineae</taxon>
        <taxon>Cucurbitariaceae</taxon>
        <taxon>Cucurbitaria</taxon>
    </lineage>
</organism>
<dbReference type="Proteomes" id="UP000800039">
    <property type="component" value="Unassembled WGS sequence"/>
</dbReference>
<dbReference type="EMBL" id="ML976614">
    <property type="protein sequence ID" value="KAF1852045.1"/>
    <property type="molecule type" value="Genomic_DNA"/>
</dbReference>
<feature type="compositionally biased region" description="Basic and acidic residues" evidence="1">
    <location>
        <begin position="37"/>
        <end position="58"/>
    </location>
</feature>
<sequence>MAYHNDATTTRDNHRDDPYWSRDQGRNSHPTKVPTQDPHDPKPRNPKRRQDCRSESSGHRHLRLERKHDRREKERDAVVNGTAVPPPNAGPNWAKNREAALIKYARNTRRRHKKHEKRQRAMQKGEVEAREASTSSSQDPTPTTDTSAREDKKGAEHEKP</sequence>
<feature type="compositionally biased region" description="Basic residues" evidence="1">
    <location>
        <begin position="59"/>
        <end position="70"/>
    </location>
</feature>
<feature type="compositionally biased region" description="Basic residues" evidence="1">
    <location>
        <begin position="106"/>
        <end position="121"/>
    </location>
</feature>
<dbReference type="AlphaFoldDB" id="A0A9P4GUJ7"/>
<keyword evidence="3" id="KW-1185">Reference proteome</keyword>
<evidence type="ECO:0000256" key="1">
    <source>
        <dbReference type="SAM" id="MobiDB-lite"/>
    </source>
</evidence>
<dbReference type="GeneID" id="63849959"/>
<feature type="region of interest" description="Disordered" evidence="1">
    <location>
        <begin position="1"/>
        <end position="160"/>
    </location>
</feature>
<gene>
    <name evidence="2" type="ORF">K460DRAFT_362810</name>
</gene>
<name>A0A9P4GUJ7_9PLEO</name>
<feature type="compositionally biased region" description="Low complexity" evidence="1">
    <location>
        <begin position="133"/>
        <end position="146"/>
    </location>
</feature>
<dbReference type="RefSeq" id="XP_040794608.1">
    <property type="nucleotide sequence ID" value="XM_040932708.1"/>
</dbReference>
<proteinExistence type="predicted"/>
<feature type="compositionally biased region" description="Basic and acidic residues" evidence="1">
    <location>
        <begin position="9"/>
        <end position="26"/>
    </location>
</feature>
<reference evidence="2" key="1">
    <citation type="submission" date="2020-01" db="EMBL/GenBank/DDBJ databases">
        <authorList>
            <consortium name="DOE Joint Genome Institute"/>
            <person name="Haridas S."/>
            <person name="Albert R."/>
            <person name="Binder M."/>
            <person name="Bloem J."/>
            <person name="Labutti K."/>
            <person name="Salamov A."/>
            <person name="Andreopoulos B."/>
            <person name="Baker S.E."/>
            <person name="Barry K."/>
            <person name="Bills G."/>
            <person name="Bluhm B.H."/>
            <person name="Cannon C."/>
            <person name="Castanera R."/>
            <person name="Culley D.E."/>
            <person name="Daum C."/>
            <person name="Ezra D."/>
            <person name="Gonzalez J.B."/>
            <person name="Henrissat B."/>
            <person name="Kuo A."/>
            <person name="Liang C."/>
            <person name="Lipzen A."/>
            <person name="Lutzoni F."/>
            <person name="Magnuson J."/>
            <person name="Mondo S."/>
            <person name="Nolan M."/>
            <person name="Ohm R."/>
            <person name="Pangilinan J."/>
            <person name="Park H.-J."/>
            <person name="Ramirez L."/>
            <person name="Alfaro M."/>
            <person name="Sun H."/>
            <person name="Tritt A."/>
            <person name="Yoshinaga Y."/>
            <person name="Zwiers L.-H."/>
            <person name="Turgeon B.G."/>
            <person name="Goodwin S.B."/>
            <person name="Spatafora J.W."/>
            <person name="Crous P.W."/>
            <person name="Grigoriev I.V."/>
        </authorList>
    </citation>
    <scope>NUCLEOTIDE SEQUENCE</scope>
    <source>
        <strain evidence="2">CBS 394.84</strain>
    </source>
</reference>
<evidence type="ECO:0000313" key="2">
    <source>
        <dbReference type="EMBL" id="KAF1852045.1"/>
    </source>
</evidence>
<accession>A0A9P4GUJ7</accession>
<comment type="caution">
    <text evidence="2">The sequence shown here is derived from an EMBL/GenBank/DDBJ whole genome shotgun (WGS) entry which is preliminary data.</text>
</comment>
<protein>
    <submittedName>
        <fullName evidence="2">Uncharacterized protein</fullName>
    </submittedName>
</protein>
<evidence type="ECO:0000313" key="3">
    <source>
        <dbReference type="Proteomes" id="UP000800039"/>
    </source>
</evidence>